<dbReference type="GO" id="GO:0004190">
    <property type="term" value="F:aspartic-type endopeptidase activity"/>
    <property type="evidence" value="ECO:0007669"/>
    <property type="project" value="UniProtKB-EC"/>
</dbReference>
<keyword evidence="4" id="KW-0378">Hydrolase</keyword>
<comment type="similarity">
    <text evidence="1">Belongs to the peptidase A24 family.</text>
</comment>
<feature type="transmembrane region" description="Helical" evidence="2">
    <location>
        <begin position="84"/>
        <end position="101"/>
    </location>
</feature>
<keyword evidence="5" id="KW-1185">Reference proteome</keyword>
<evidence type="ECO:0000313" key="5">
    <source>
        <dbReference type="Proteomes" id="UP001336020"/>
    </source>
</evidence>
<accession>A0ABU7L3T2</accession>
<name>A0ABU7L3T2_9NOCA</name>
<dbReference type="Gene3D" id="1.20.120.1220">
    <property type="match status" value="1"/>
</dbReference>
<evidence type="ECO:0000256" key="2">
    <source>
        <dbReference type="SAM" id="Phobius"/>
    </source>
</evidence>
<proteinExistence type="inferred from homology"/>
<feature type="transmembrane region" description="Helical" evidence="2">
    <location>
        <begin position="108"/>
        <end position="128"/>
    </location>
</feature>
<evidence type="ECO:0000256" key="1">
    <source>
        <dbReference type="ARBA" id="ARBA00005801"/>
    </source>
</evidence>
<sequence>MIPAVVMSVVMALLGAVVGVCVRKLTARLSGADPWPGACEVACAVGGTLAVMATWPSTTALALLMWWCVCCSGVDVLVQRLPNVLTLGGGLAVVTIGACAGHGRAAAVGAAMLTAVMLTAHLLFPRSLGAGDVKLAIGLGGAAGVAGAQAWMIALLLPPLLTAVVGSVVLLYRRIGRVSSGGRSTGSTVVPHGPSMCVATVLAVLSAG</sequence>
<keyword evidence="2" id="KW-0812">Transmembrane</keyword>
<dbReference type="PANTHER" id="PTHR30487">
    <property type="entry name" value="TYPE 4 PREPILIN-LIKE PROTEINS LEADER PEPTIDE-PROCESSING ENZYME"/>
    <property type="match status" value="1"/>
</dbReference>
<protein>
    <submittedName>
        <fullName evidence="4">Prepilin peptidase</fullName>
        <ecNumber evidence="4">3.4.23.43</ecNumber>
    </submittedName>
</protein>
<dbReference type="EMBL" id="JAUTXY010000001">
    <property type="protein sequence ID" value="MEE2056210.1"/>
    <property type="molecule type" value="Genomic_DNA"/>
</dbReference>
<gene>
    <name evidence="4" type="ORF">Q7514_01540</name>
</gene>
<dbReference type="Proteomes" id="UP001336020">
    <property type="component" value="Unassembled WGS sequence"/>
</dbReference>
<keyword evidence="2" id="KW-1133">Transmembrane helix</keyword>
<organism evidence="4 5">
    <name type="scientific">Rhodococcus artemisiae</name>
    <dbReference type="NCBI Taxonomy" id="714159"/>
    <lineage>
        <taxon>Bacteria</taxon>
        <taxon>Bacillati</taxon>
        <taxon>Actinomycetota</taxon>
        <taxon>Actinomycetes</taxon>
        <taxon>Mycobacteriales</taxon>
        <taxon>Nocardiaceae</taxon>
        <taxon>Rhodococcus</taxon>
    </lineage>
</organism>
<dbReference type="EC" id="3.4.23.43" evidence="4"/>
<dbReference type="Pfam" id="PF01478">
    <property type="entry name" value="Peptidase_A24"/>
    <property type="match status" value="1"/>
</dbReference>
<feature type="domain" description="Prepilin type IV endopeptidase peptidase" evidence="3">
    <location>
        <begin position="63"/>
        <end position="166"/>
    </location>
</feature>
<reference evidence="4 5" key="1">
    <citation type="submission" date="2023-07" db="EMBL/GenBank/DDBJ databases">
        <authorList>
            <person name="Girao M."/>
            <person name="Carvalho M.F."/>
        </authorList>
    </citation>
    <scope>NUCLEOTIDE SEQUENCE [LARGE SCALE GENOMIC DNA]</scope>
    <source>
        <strain evidence="4 5">YIM65754</strain>
    </source>
</reference>
<feature type="transmembrane region" description="Helical" evidence="2">
    <location>
        <begin position="148"/>
        <end position="172"/>
    </location>
</feature>
<dbReference type="InterPro" id="IPR050882">
    <property type="entry name" value="Prepilin_peptidase/N-MTase"/>
</dbReference>
<evidence type="ECO:0000259" key="3">
    <source>
        <dbReference type="Pfam" id="PF01478"/>
    </source>
</evidence>
<comment type="caution">
    <text evidence="4">The sequence shown here is derived from an EMBL/GenBank/DDBJ whole genome shotgun (WGS) entry which is preliminary data.</text>
</comment>
<evidence type="ECO:0000313" key="4">
    <source>
        <dbReference type="EMBL" id="MEE2056210.1"/>
    </source>
</evidence>
<dbReference type="PANTHER" id="PTHR30487:SF0">
    <property type="entry name" value="PREPILIN LEADER PEPTIDASE_N-METHYLTRANSFERASE-RELATED"/>
    <property type="match status" value="1"/>
</dbReference>
<dbReference type="InterPro" id="IPR000045">
    <property type="entry name" value="Prepilin_IV_endopep_pep"/>
</dbReference>
<dbReference type="RefSeq" id="WP_330131508.1">
    <property type="nucleotide sequence ID" value="NZ_JAUTXY010000001.1"/>
</dbReference>
<keyword evidence="2" id="KW-0472">Membrane</keyword>